<evidence type="ECO:0000313" key="1">
    <source>
        <dbReference type="EMBL" id="CAD6442648.1"/>
    </source>
</evidence>
<protein>
    <submittedName>
        <fullName evidence="1">Beff4417-86e4-45af-bc13-92cc7777112d-CDS</fullName>
    </submittedName>
</protein>
<dbReference type="OrthoDB" id="2118427at2759"/>
<organism evidence="1 2">
    <name type="scientific">Sclerotinia trifoliorum</name>
    <dbReference type="NCBI Taxonomy" id="28548"/>
    <lineage>
        <taxon>Eukaryota</taxon>
        <taxon>Fungi</taxon>
        <taxon>Dikarya</taxon>
        <taxon>Ascomycota</taxon>
        <taxon>Pezizomycotina</taxon>
        <taxon>Leotiomycetes</taxon>
        <taxon>Helotiales</taxon>
        <taxon>Sclerotiniaceae</taxon>
        <taxon>Sclerotinia</taxon>
    </lineage>
</organism>
<sequence>MLEIDGEFGLDEIALLLFHMQIAAYNKSKCCFRIETNSRALPKMDISIGNLSERSFSSVPYPAFSGTTIESNLSTNLLRMYLGFSWSSLAMGIYNVDGSIIASQSFTHINVLIIYTRLSIFTMKFSSVLFVLSTLTFSTALPVTRRGFISGLAVREGNSTLALFSNSTSSSTSSISSSSAKPTTEINLESLKEDAAAKQPAVAKVKLQQHKLNQQYLDLPTMPTPYQRP</sequence>
<gene>
    <name evidence="1" type="ORF">SCLTRI_LOCUS2428</name>
</gene>
<dbReference type="Proteomes" id="UP000624404">
    <property type="component" value="Unassembled WGS sequence"/>
</dbReference>
<dbReference type="AlphaFoldDB" id="A0A8H2VQ44"/>
<evidence type="ECO:0000313" key="2">
    <source>
        <dbReference type="Proteomes" id="UP000624404"/>
    </source>
</evidence>
<proteinExistence type="predicted"/>
<keyword evidence="2" id="KW-1185">Reference proteome</keyword>
<comment type="caution">
    <text evidence="1">The sequence shown here is derived from an EMBL/GenBank/DDBJ whole genome shotgun (WGS) entry which is preliminary data.</text>
</comment>
<accession>A0A8H2VQ44</accession>
<reference evidence="1" key="1">
    <citation type="submission" date="2020-10" db="EMBL/GenBank/DDBJ databases">
        <authorList>
            <person name="Kusch S."/>
        </authorList>
    </citation>
    <scope>NUCLEOTIDE SEQUENCE</scope>
    <source>
        <strain evidence="1">SwB9</strain>
    </source>
</reference>
<dbReference type="EMBL" id="CAJHIA010000008">
    <property type="protein sequence ID" value="CAD6442648.1"/>
    <property type="molecule type" value="Genomic_DNA"/>
</dbReference>
<name>A0A8H2VQ44_9HELO</name>